<protein>
    <submittedName>
        <fullName evidence="1">Uncharacterized protein</fullName>
    </submittedName>
</protein>
<evidence type="ECO:0000313" key="2">
    <source>
        <dbReference type="Proteomes" id="UP000195728"/>
    </source>
</evidence>
<proteinExistence type="predicted"/>
<dbReference type="Proteomes" id="UP000195728">
    <property type="component" value="Unassembled WGS sequence"/>
</dbReference>
<gene>
    <name evidence="1" type="ORF">BC10311_01988</name>
</gene>
<sequence>MDNSDTIVTHVMLYISR</sequence>
<evidence type="ECO:0000313" key="1">
    <source>
        <dbReference type="EMBL" id="SCC21154.1"/>
    </source>
</evidence>
<dbReference type="AlphaFoldDB" id="A0AB37YPJ9"/>
<name>A0AB37YPJ9_9BACI</name>
<accession>A0AB37YPJ9</accession>
<reference evidence="1 2" key="1">
    <citation type="submission" date="2016-08" db="EMBL/GenBank/DDBJ databases">
        <authorList>
            <person name="Loux V."/>
            <person name="Rue O."/>
        </authorList>
    </citation>
    <scope>NUCLEOTIDE SEQUENCE [LARGE SCALE GENOMIC DNA]</scope>
    <source>
        <strain evidence="1 2">WSBC_10311</strain>
    </source>
</reference>
<comment type="caution">
    <text evidence="1">The sequence shown here is derived from an EMBL/GenBank/DDBJ whole genome shotgun (WGS) entry which is preliminary data.</text>
</comment>
<dbReference type="EMBL" id="FMBG01000012">
    <property type="protein sequence ID" value="SCC21154.1"/>
    <property type="molecule type" value="Genomic_DNA"/>
</dbReference>
<organism evidence="1 2">
    <name type="scientific">Bacillus wiedmannii</name>
    <dbReference type="NCBI Taxonomy" id="1890302"/>
    <lineage>
        <taxon>Bacteria</taxon>
        <taxon>Bacillati</taxon>
        <taxon>Bacillota</taxon>
        <taxon>Bacilli</taxon>
        <taxon>Bacillales</taxon>
        <taxon>Bacillaceae</taxon>
        <taxon>Bacillus</taxon>
        <taxon>Bacillus cereus group</taxon>
    </lineage>
</organism>